<sequence length="22" mass="2381">MGLLSLVERKAFVVSIIDYVAG</sequence>
<gene>
    <name evidence="1" type="ORF">METZ01_LOCUS392549</name>
</gene>
<feature type="non-terminal residue" evidence="1">
    <location>
        <position position="22"/>
    </location>
</feature>
<reference evidence="1" key="1">
    <citation type="submission" date="2018-05" db="EMBL/GenBank/DDBJ databases">
        <authorList>
            <person name="Lanie J.A."/>
            <person name="Ng W.-L."/>
            <person name="Kazmierczak K.M."/>
            <person name="Andrzejewski T.M."/>
            <person name="Davidsen T.M."/>
            <person name="Wayne K.J."/>
            <person name="Tettelin H."/>
            <person name="Glass J.I."/>
            <person name="Rusch D."/>
            <person name="Podicherti R."/>
            <person name="Tsui H.-C.T."/>
            <person name="Winkler M.E."/>
        </authorList>
    </citation>
    <scope>NUCLEOTIDE SEQUENCE</scope>
</reference>
<name>A0A382V0Z2_9ZZZZ</name>
<evidence type="ECO:0000313" key="1">
    <source>
        <dbReference type="EMBL" id="SVD39695.1"/>
    </source>
</evidence>
<organism evidence="1">
    <name type="scientific">marine metagenome</name>
    <dbReference type="NCBI Taxonomy" id="408172"/>
    <lineage>
        <taxon>unclassified sequences</taxon>
        <taxon>metagenomes</taxon>
        <taxon>ecological metagenomes</taxon>
    </lineage>
</organism>
<dbReference type="EMBL" id="UINC01148035">
    <property type="protein sequence ID" value="SVD39695.1"/>
    <property type="molecule type" value="Genomic_DNA"/>
</dbReference>
<protein>
    <submittedName>
        <fullName evidence="1">Uncharacterized protein</fullName>
    </submittedName>
</protein>
<accession>A0A382V0Z2</accession>
<proteinExistence type="predicted"/>
<dbReference type="AlphaFoldDB" id="A0A382V0Z2"/>